<keyword evidence="4" id="KW-0445">Lipid transport</keyword>
<evidence type="ECO:0000313" key="10">
    <source>
        <dbReference type="Proteomes" id="UP000515663"/>
    </source>
</evidence>
<evidence type="ECO:0000256" key="5">
    <source>
        <dbReference type="ARBA" id="ARBA00023121"/>
    </source>
</evidence>
<gene>
    <name evidence="9" type="ORF">H1R19_05740</name>
</gene>
<dbReference type="Pfam" id="PF22691">
    <property type="entry name" value="Thiolase_C_1"/>
    <property type="match status" value="1"/>
</dbReference>
<dbReference type="CDD" id="cd00829">
    <property type="entry name" value="SCP-x_thiolase"/>
    <property type="match status" value="1"/>
</dbReference>
<dbReference type="InterPro" id="IPR016039">
    <property type="entry name" value="Thiolase-like"/>
</dbReference>
<evidence type="ECO:0000256" key="1">
    <source>
        <dbReference type="ARBA" id="ARBA00012352"/>
    </source>
</evidence>
<dbReference type="EC" id="2.3.1.176" evidence="1"/>
<sequence>MTDDIWIIGTSMTKFGRFADLDLLDLASRASLDAIADSGQSMADMGMLALGNVYEANSHNGQRLQKQIGQTGIPVYNVVNACATGATAVRVAMMGIKAGECDMALAVGVEKMGKMGMLGSAARKSGEKKVFTPKGRYGSVVKTEGLLGTGLMPGVFAQAGTEYALAHGVTAEQFAKVAVKNHLHSTLNPLAQYRKEFSLEEVLGAEVISYPNTLPMCCPTGDGAAAVVLVSGAKLKTLDPDVRKRAVKVSASVMTSDPWAEGGQVQPDVNTLTRLAVDQAYEAAGIGPEDLDLVELHDCFATAELIHYDNLRLCEPGGAGDFIDSGAPMRDGKTPVNVSGGLLSKGHPIGATGIANLYEVATHLRGEAGDRQIEGAKVGLTHVIGLASACAVHVLEKPAV</sequence>
<keyword evidence="2" id="KW-0813">Transport</keyword>
<evidence type="ECO:0000256" key="6">
    <source>
        <dbReference type="ARBA" id="ARBA00032316"/>
    </source>
</evidence>
<keyword evidence="10" id="KW-1185">Reference proteome</keyword>
<keyword evidence="3" id="KW-0808">Transferase</keyword>
<name>A0A7D7QR93_9ACTN</name>
<dbReference type="PANTHER" id="PTHR42870:SF1">
    <property type="entry name" value="NON-SPECIFIC LIPID-TRANSFER PROTEIN-LIKE 2"/>
    <property type="match status" value="1"/>
</dbReference>
<organism evidence="9 10">
    <name type="scientific">Gordonia jinghuaiqii</name>
    <dbReference type="NCBI Taxonomy" id="2758710"/>
    <lineage>
        <taxon>Bacteria</taxon>
        <taxon>Bacillati</taxon>
        <taxon>Actinomycetota</taxon>
        <taxon>Actinomycetes</taxon>
        <taxon>Mycobacteriales</taxon>
        <taxon>Gordoniaceae</taxon>
        <taxon>Gordonia</taxon>
    </lineage>
</organism>
<dbReference type="InterPro" id="IPR020613">
    <property type="entry name" value="Thiolase_CS"/>
</dbReference>
<dbReference type="SUPFAM" id="SSF53901">
    <property type="entry name" value="Thiolase-like"/>
    <property type="match status" value="2"/>
</dbReference>
<dbReference type="EMBL" id="CP059491">
    <property type="protein sequence ID" value="QMT02646.1"/>
    <property type="molecule type" value="Genomic_DNA"/>
</dbReference>
<protein>
    <recommendedName>
        <fullName evidence="1">propanoyl-CoA C-acyltransferase</fullName>
        <ecNumber evidence="1">2.3.1.176</ecNumber>
    </recommendedName>
    <alternativeName>
        <fullName evidence="6">Propanoyl-CoA C-acyltransferase</fullName>
    </alternativeName>
</protein>
<evidence type="ECO:0000256" key="4">
    <source>
        <dbReference type="ARBA" id="ARBA00023055"/>
    </source>
</evidence>
<evidence type="ECO:0000259" key="8">
    <source>
        <dbReference type="Pfam" id="PF22691"/>
    </source>
</evidence>
<keyword evidence="5" id="KW-0446">Lipid-binding</keyword>
<dbReference type="InterPro" id="IPR002155">
    <property type="entry name" value="Thiolase"/>
</dbReference>
<dbReference type="Proteomes" id="UP000515663">
    <property type="component" value="Chromosome"/>
</dbReference>
<dbReference type="GO" id="GO:0016747">
    <property type="term" value="F:acyltransferase activity, transferring groups other than amino-acyl groups"/>
    <property type="evidence" value="ECO:0007669"/>
    <property type="project" value="InterPro"/>
</dbReference>
<evidence type="ECO:0000256" key="3">
    <source>
        <dbReference type="ARBA" id="ARBA00022679"/>
    </source>
</evidence>
<evidence type="ECO:0000259" key="7">
    <source>
        <dbReference type="Pfam" id="PF00108"/>
    </source>
</evidence>
<dbReference type="Gene3D" id="3.40.47.10">
    <property type="match status" value="1"/>
</dbReference>
<feature type="domain" description="Thiolase N-terminal" evidence="7">
    <location>
        <begin position="6"/>
        <end position="196"/>
    </location>
</feature>
<dbReference type="AlphaFoldDB" id="A0A7D7QR93"/>
<dbReference type="InterPro" id="IPR055140">
    <property type="entry name" value="Thiolase_C_2"/>
</dbReference>
<evidence type="ECO:0000313" key="9">
    <source>
        <dbReference type="EMBL" id="QMT02646.1"/>
    </source>
</evidence>
<dbReference type="PANTHER" id="PTHR42870">
    <property type="entry name" value="ACETYL-COA C-ACETYLTRANSFERASE"/>
    <property type="match status" value="1"/>
</dbReference>
<dbReference type="KEGG" id="gji:H1R19_05740"/>
<reference evidence="10" key="1">
    <citation type="submission" date="2020-07" db="EMBL/GenBank/DDBJ databases">
        <title>novel species isolated from the respiratory tract of Marmot.</title>
        <authorList>
            <person name="Zhang G."/>
        </authorList>
    </citation>
    <scope>NUCLEOTIDE SEQUENCE [LARGE SCALE GENOMIC DNA]</scope>
    <source>
        <strain evidence="10">686</strain>
    </source>
</reference>
<accession>A0A7D7QR93</accession>
<dbReference type="GO" id="GO:0008289">
    <property type="term" value="F:lipid binding"/>
    <property type="evidence" value="ECO:0007669"/>
    <property type="project" value="UniProtKB-KW"/>
</dbReference>
<dbReference type="GO" id="GO:0006869">
    <property type="term" value="P:lipid transport"/>
    <property type="evidence" value="ECO:0007669"/>
    <property type="project" value="UniProtKB-KW"/>
</dbReference>
<feature type="domain" description="Thiolase C-terminal" evidence="8">
    <location>
        <begin position="272"/>
        <end position="396"/>
    </location>
</feature>
<proteinExistence type="predicted"/>
<dbReference type="PIRSF" id="PIRSF000429">
    <property type="entry name" value="Ac-CoA_Ac_transf"/>
    <property type="match status" value="1"/>
</dbReference>
<dbReference type="InterPro" id="IPR020616">
    <property type="entry name" value="Thiolase_N"/>
</dbReference>
<dbReference type="Pfam" id="PF00108">
    <property type="entry name" value="Thiolase_N"/>
    <property type="match status" value="1"/>
</dbReference>
<evidence type="ECO:0000256" key="2">
    <source>
        <dbReference type="ARBA" id="ARBA00022448"/>
    </source>
</evidence>
<dbReference type="PROSITE" id="PS00737">
    <property type="entry name" value="THIOLASE_2"/>
    <property type="match status" value="1"/>
</dbReference>